<evidence type="ECO:0000256" key="2">
    <source>
        <dbReference type="ARBA" id="ARBA00005594"/>
    </source>
</evidence>
<dbReference type="Gene3D" id="3.30.1360.70">
    <property type="entry name" value="Arginyl tRNA synthetase N-terminal domain"/>
    <property type="match status" value="1"/>
</dbReference>
<keyword evidence="7 11" id="KW-0067">ATP-binding</keyword>
<dbReference type="InterPro" id="IPR008909">
    <property type="entry name" value="DALR_anticod-bd"/>
</dbReference>
<dbReference type="SUPFAM" id="SSF47323">
    <property type="entry name" value="Anticodon-binding domain of a subclass of class I aminoacyl-tRNA synthetases"/>
    <property type="match status" value="1"/>
</dbReference>
<dbReference type="CDD" id="cd00671">
    <property type="entry name" value="ArgRS_core"/>
    <property type="match status" value="1"/>
</dbReference>
<evidence type="ECO:0000256" key="11">
    <source>
        <dbReference type="HAMAP-Rule" id="MF_00123"/>
    </source>
</evidence>
<dbReference type="CDD" id="cd07956">
    <property type="entry name" value="Anticodon_Ia_Arg"/>
    <property type="match status" value="1"/>
</dbReference>
<evidence type="ECO:0000256" key="1">
    <source>
        <dbReference type="ARBA" id="ARBA00004496"/>
    </source>
</evidence>
<evidence type="ECO:0000259" key="13">
    <source>
        <dbReference type="SMART" id="SM00836"/>
    </source>
</evidence>
<dbReference type="PANTHER" id="PTHR11956:SF5">
    <property type="entry name" value="ARGININE--TRNA LIGASE, CYTOPLASMIC"/>
    <property type="match status" value="1"/>
</dbReference>
<dbReference type="GO" id="GO:0005737">
    <property type="term" value="C:cytoplasm"/>
    <property type="evidence" value="ECO:0007669"/>
    <property type="project" value="UniProtKB-SubCell"/>
</dbReference>
<evidence type="ECO:0000256" key="3">
    <source>
        <dbReference type="ARBA" id="ARBA00011245"/>
    </source>
</evidence>
<dbReference type="Pfam" id="PF00750">
    <property type="entry name" value="tRNA-synt_1d"/>
    <property type="match status" value="1"/>
</dbReference>
<dbReference type="InterPro" id="IPR014729">
    <property type="entry name" value="Rossmann-like_a/b/a_fold"/>
</dbReference>
<dbReference type="Proteomes" id="UP001165413">
    <property type="component" value="Unassembled WGS sequence"/>
</dbReference>
<keyword evidence="4 11" id="KW-0963">Cytoplasm</keyword>
<evidence type="ECO:0000256" key="12">
    <source>
        <dbReference type="RuleBase" id="RU363038"/>
    </source>
</evidence>
<feature type="domain" description="Arginyl tRNA synthetase N-terminal" evidence="14">
    <location>
        <begin position="5"/>
        <end position="86"/>
    </location>
</feature>
<comment type="caution">
    <text evidence="15">The sequence shown here is derived from an EMBL/GenBank/DDBJ whole genome shotgun (WGS) entry which is preliminary data.</text>
</comment>
<keyword evidence="5 11" id="KW-0436">Ligase</keyword>
<dbReference type="SMART" id="SM00836">
    <property type="entry name" value="DALR_1"/>
    <property type="match status" value="1"/>
</dbReference>
<evidence type="ECO:0000256" key="6">
    <source>
        <dbReference type="ARBA" id="ARBA00022741"/>
    </source>
</evidence>
<dbReference type="FunFam" id="3.40.50.620:FF:000030">
    <property type="entry name" value="Arginine--tRNA ligase"/>
    <property type="match status" value="1"/>
</dbReference>
<dbReference type="Gene3D" id="3.40.50.620">
    <property type="entry name" value="HUPs"/>
    <property type="match status" value="1"/>
</dbReference>
<protein>
    <recommendedName>
        <fullName evidence="11">Arginine--tRNA ligase</fullName>
        <ecNumber evidence="11">6.1.1.19</ecNumber>
    </recommendedName>
    <alternativeName>
        <fullName evidence="11">Arginyl-tRNA synthetase</fullName>
        <shortName evidence="11">ArgRS</shortName>
    </alternativeName>
</protein>
<dbReference type="Gene3D" id="1.10.730.10">
    <property type="entry name" value="Isoleucyl-tRNA Synthetase, Domain 1"/>
    <property type="match status" value="1"/>
</dbReference>
<dbReference type="AlphaFoldDB" id="A0AA41X057"/>
<dbReference type="GO" id="GO:0004814">
    <property type="term" value="F:arginine-tRNA ligase activity"/>
    <property type="evidence" value="ECO:0007669"/>
    <property type="project" value="UniProtKB-UniRule"/>
</dbReference>
<evidence type="ECO:0000256" key="10">
    <source>
        <dbReference type="ARBA" id="ARBA00049339"/>
    </source>
</evidence>
<dbReference type="PROSITE" id="PS00178">
    <property type="entry name" value="AA_TRNA_LIGASE_I"/>
    <property type="match status" value="1"/>
</dbReference>
<comment type="subcellular location">
    <subcellularLocation>
        <location evidence="1 11">Cytoplasm</location>
    </subcellularLocation>
</comment>
<keyword evidence="6 11" id="KW-0547">Nucleotide-binding</keyword>
<keyword evidence="16" id="KW-1185">Reference proteome</keyword>
<dbReference type="SMART" id="SM01016">
    <property type="entry name" value="Arg_tRNA_synt_N"/>
    <property type="match status" value="1"/>
</dbReference>
<evidence type="ECO:0000256" key="5">
    <source>
        <dbReference type="ARBA" id="ARBA00022598"/>
    </source>
</evidence>
<dbReference type="RefSeq" id="WP_254101876.1">
    <property type="nucleotide sequence ID" value="NZ_JANATA010000022.1"/>
</dbReference>
<evidence type="ECO:0000259" key="14">
    <source>
        <dbReference type="SMART" id="SM01016"/>
    </source>
</evidence>
<dbReference type="InterPro" id="IPR009080">
    <property type="entry name" value="tRNAsynth_Ia_anticodon-bd"/>
</dbReference>
<feature type="short sequence motif" description="'HIGH' region" evidence="11">
    <location>
        <begin position="121"/>
        <end position="131"/>
    </location>
</feature>
<accession>A0AA41X057</accession>
<dbReference type="EC" id="6.1.1.19" evidence="11"/>
<reference evidence="15" key="1">
    <citation type="submission" date="2022-07" db="EMBL/GenBank/DDBJ databases">
        <title>Characterization of the Novel Bacterium Alteromonas immobilis LMIT006 and Alteromonas gregis LMIT007.</title>
        <authorList>
            <person name="Lin X."/>
        </authorList>
    </citation>
    <scope>NUCLEOTIDE SEQUENCE</scope>
    <source>
        <strain evidence="15">LMIT007</strain>
    </source>
</reference>
<dbReference type="PANTHER" id="PTHR11956">
    <property type="entry name" value="ARGINYL-TRNA SYNTHETASE"/>
    <property type="match status" value="1"/>
</dbReference>
<evidence type="ECO:0000256" key="8">
    <source>
        <dbReference type="ARBA" id="ARBA00022917"/>
    </source>
</evidence>
<proteinExistence type="inferred from homology"/>
<evidence type="ECO:0000256" key="7">
    <source>
        <dbReference type="ARBA" id="ARBA00022840"/>
    </source>
</evidence>
<dbReference type="FunFam" id="1.10.730.10:FF:000006">
    <property type="entry name" value="Arginyl-tRNA synthetase 2, mitochondrial"/>
    <property type="match status" value="1"/>
</dbReference>
<dbReference type="Pfam" id="PF05746">
    <property type="entry name" value="DALR_1"/>
    <property type="match status" value="1"/>
</dbReference>
<dbReference type="InterPro" id="IPR001412">
    <property type="entry name" value="aa-tRNA-synth_I_CS"/>
</dbReference>
<comment type="similarity">
    <text evidence="2 11 12">Belongs to the class-I aminoacyl-tRNA synthetase family.</text>
</comment>
<evidence type="ECO:0000313" key="15">
    <source>
        <dbReference type="EMBL" id="MCP3429485.1"/>
    </source>
</evidence>
<keyword evidence="9 11" id="KW-0030">Aminoacyl-tRNA synthetase</keyword>
<dbReference type="NCBIfam" id="TIGR00456">
    <property type="entry name" value="argS"/>
    <property type="match status" value="1"/>
</dbReference>
<dbReference type="InterPro" id="IPR035684">
    <property type="entry name" value="ArgRS_core"/>
</dbReference>
<dbReference type="HAMAP" id="MF_00123">
    <property type="entry name" value="Arg_tRNA_synth"/>
    <property type="match status" value="1"/>
</dbReference>
<sequence>MNIQHLLIARFQAALASLDAADAPVPVSKSTRPGCGEYQFNGAMGLAKKLQKAPRDIAQMIVDAVALDDVAEQLEIAGPGFINIHLAPKWLAQQSQISLADPRLNIPPQPAQNIVVDYSAPNLAKEMHVGHLRSTIIGDGVVKALEFMGHNVIRQNHMGDWGTQFGMLLAHLNDKLAANEVAETALSDLEDFYRQAKVRFDEEEGFAERAREYVVRLQGGDAECLALWQNFIDVSIQHSVDVYEKLNVSLQTSDVMGESAYNADLANVVADLKEQGVAVEDQGAQVVFLDELADKNGKPAVYIVQKSGGGYLYATTDLAAIRYRSQQLNAQRTLIFTDARQALHFKQTEIVARKAGFIGADEEYQHCPFGMMLGKDGKPFKTRTGGTVKLVDLLDEAVDRAQTLLNQRDNDFSADELATMAQKIGIGAVKYADLSKARTTDYIFDWDTMLSFEGNTAPYLQYAYTRIQSIFVKAGADVDTQAEINIAADQEKALATKLLQYQEAIETVVTEATPHVLCTYLYELASLYMKFYEACPILKEDVAEADKQSRLQLCRLTGNTLGHGLSLLGIDTLERM</sequence>
<dbReference type="GO" id="GO:0005524">
    <property type="term" value="F:ATP binding"/>
    <property type="evidence" value="ECO:0007669"/>
    <property type="project" value="UniProtKB-UniRule"/>
</dbReference>
<dbReference type="PRINTS" id="PR01038">
    <property type="entry name" value="TRNASYNTHARG"/>
</dbReference>
<organism evidence="15 16">
    <name type="scientific">Opacimonas viscosa</name>
    <dbReference type="NCBI Taxonomy" id="2961944"/>
    <lineage>
        <taxon>Bacteria</taxon>
        <taxon>Pseudomonadati</taxon>
        <taxon>Pseudomonadota</taxon>
        <taxon>Gammaproteobacteria</taxon>
        <taxon>Alteromonadales</taxon>
        <taxon>Alteromonadaceae</taxon>
        <taxon>Opacimonas</taxon>
    </lineage>
</organism>
<dbReference type="InterPro" id="IPR001278">
    <property type="entry name" value="Arg-tRNA-ligase"/>
</dbReference>
<dbReference type="Pfam" id="PF03485">
    <property type="entry name" value="Arg_tRNA_synt_N"/>
    <property type="match status" value="1"/>
</dbReference>
<evidence type="ECO:0000256" key="9">
    <source>
        <dbReference type="ARBA" id="ARBA00023146"/>
    </source>
</evidence>
<dbReference type="InterPro" id="IPR005148">
    <property type="entry name" value="Arg-tRNA-synth_N"/>
</dbReference>
<gene>
    <name evidence="11 15" type="primary">argS</name>
    <name evidence="15" type="ORF">NLF92_11060</name>
</gene>
<dbReference type="SUPFAM" id="SSF52374">
    <property type="entry name" value="Nucleotidylyl transferase"/>
    <property type="match status" value="1"/>
</dbReference>
<evidence type="ECO:0000313" key="16">
    <source>
        <dbReference type="Proteomes" id="UP001165413"/>
    </source>
</evidence>
<dbReference type="GO" id="GO:0006420">
    <property type="term" value="P:arginyl-tRNA aminoacylation"/>
    <property type="evidence" value="ECO:0007669"/>
    <property type="project" value="UniProtKB-UniRule"/>
</dbReference>
<comment type="catalytic activity">
    <reaction evidence="10 11">
        <text>tRNA(Arg) + L-arginine + ATP = L-arginyl-tRNA(Arg) + AMP + diphosphate</text>
        <dbReference type="Rhea" id="RHEA:20301"/>
        <dbReference type="Rhea" id="RHEA-COMP:9658"/>
        <dbReference type="Rhea" id="RHEA-COMP:9673"/>
        <dbReference type="ChEBI" id="CHEBI:30616"/>
        <dbReference type="ChEBI" id="CHEBI:32682"/>
        <dbReference type="ChEBI" id="CHEBI:33019"/>
        <dbReference type="ChEBI" id="CHEBI:78442"/>
        <dbReference type="ChEBI" id="CHEBI:78513"/>
        <dbReference type="ChEBI" id="CHEBI:456215"/>
        <dbReference type="EC" id="6.1.1.19"/>
    </reaction>
</comment>
<dbReference type="InterPro" id="IPR036695">
    <property type="entry name" value="Arg-tRNA-synth_N_sf"/>
</dbReference>
<dbReference type="EMBL" id="JANATA010000022">
    <property type="protein sequence ID" value="MCP3429485.1"/>
    <property type="molecule type" value="Genomic_DNA"/>
</dbReference>
<dbReference type="SUPFAM" id="SSF55190">
    <property type="entry name" value="Arginyl-tRNA synthetase (ArgRS), N-terminal 'additional' domain"/>
    <property type="match status" value="1"/>
</dbReference>
<name>A0AA41X057_9ALTE</name>
<evidence type="ECO:0000256" key="4">
    <source>
        <dbReference type="ARBA" id="ARBA00022490"/>
    </source>
</evidence>
<comment type="subunit">
    <text evidence="3 11">Monomer.</text>
</comment>
<keyword evidence="8 11" id="KW-0648">Protein biosynthesis</keyword>
<feature type="domain" description="DALR anticodon binding" evidence="13">
    <location>
        <begin position="460"/>
        <end position="576"/>
    </location>
</feature>